<dbReference type="GeneID" id="77848717"/>
<dbReference type="HOGENOM" id="CLU_161352_0_1_10"/>
<keyword evidence="2" id="KW-1185">Reference proteome</keyword>
<name>K0X0Z0_9BACT</name>
<evidence type="ECO:0000313" key="2">
    <source>
        <dbReference type="Proteomes" id="UP000006044"/>
    </source>
</evidence>
<sequence>MANKRTLKKEINYVAGELLSECLCNKYLIPGTDAEKVDALMGKIIGIQDDFLCRVGANGDKDPKKVKVYYRKLRADFDKAIDEIFEDLAALNA</sequence>
<gene>
    <name evidence="1" type="ORF">HMPREF9448_01451</name>
</gene>
<dbReference type="STRING" id="742726.HMPREF9448_01451"/>
<proteinExistence type="predicted"/>
<dbReference type="OrthoDB" id="1121857at2"/>
<evidence type="ECO:0000313" key="1">
    <source>
        <dbReference type="EMBL" id="EJZ64191.1"/>
    </source>
</evidence>
<dbReference type="Proteomes" id="UP000006044">
    <property type="component" value="Unassembled WGS sequence"/>
</dbReference>
<reference evidence="1 2" key="1">
    <citation type="submission" date="2012-08" db="EMBL/GenBank/DDBJ databases">
        <title>The Genome Sequence of Barnesiella intestinihominis YIT 11860.</title>
        <authorList>
            <consortium name="The Broad Institute Genome Sequencing Platform"/>
            <person name="Earl A."/>
            <person name="Ward D."/>
            <person name="Feldgarden M."/>
            <person name="Gevers D."/>
            <person name="Morotomi M."/>
            <person name="Walker B."/>
            <person name="Young S.K."/>
            <person name="Zeng Q."/>
            <person name="Gargeya S."/>
            <person name="Fitzgerald M."/>
            <person name="Haas B."/>
            <person name="Abouelleil A."/>
            <person name="Alvarado L."/>
            <person name="Arachchi H.M."/>
            <person name="Berlin A.M."/>
            <person name="Chapman S.B."/>
            <person name="Goldberg J."/>
            <person name="Griggs A."/>
            <person name="Gujja S."/>
            <person name="Hansen M."/>
            <person name="Howarth C."/>
            <person name="Imamovic A."/>
            <person name="Larimer J."/>
            <person name="McCowen C."/>
            <person name="Montmayeur A."/>
            <person name="Murphy C."/>
            <person name="Neiman D."/>
            <person name="Pearson M."/>
            <person name="Priest M."/>
            <person name="Roberts A."/>
            <person name="Saif S."/>
            <person name="Shea T."/>
            <person name="Sisk P."/>
            <person name="Sykes S."/>
            <person name="Wortman J."/>
            <person name="Nusbaum C."/>
            <person name="Birren B."/>
        </authorList>
    </citation>
    <scope>NUCLEOTIDE SEQUENCE [LARGE SCALE GENOMIC DNA]</scope>
    <source>
        <strain evidence="1 2">YIT 11860</strain>
    </source>
</reference>
<accession>K0X0Z0</accession>
<comment type="caution">
    <text evidence="1">The sequence shown here is derived from an EMBL/GenBank/DDBJ whole genome shotgun (WGS) entry which is preliminary data.</text>
</comment>
<dbReference type="RefSeq" id="WP_008861912.1">
    <property type="nucleotide sequence ID" value="NZ_CAXSYG010000005.1"/>
</dbReference>
<protein>
    <submittedName>
        <fullName evidence="1">Uncharacterized protein</fullName>
    </submittedName>
</protein>
<dbReference type="AlphaFoldDB" id="K0X0Z0"/>
<dbReference type="EMBL" id="ADLE01000009">
    <property type="protein sequence ID" value="EJZ64191.1"/>
    <property type="molecule type" value="Genomic_DNA"/>
</dbReference>
<dbReference type="eggNOG" id="ENOG5033FB6">
    <property type="taxonomic scope" value="Bacteria"/>
</dbReference>
<organism evidence="1 2">
    <name type="scientific">Barnesiella intestinihominis YIT 11860</name>
    <dbReference type="NCBI Taxonomy" id="742726"/>
    <lineage>
        <taxon>Bacteria</taxon>
        <taxon>Pseudomonadati</taxon>
        <taxon>Bacteroidota</taxon>
        <taxon>Bacteroidia</taxon>
        <taxon>Bacteroidales</taxon>
        <taxon>Barnesiellaceae</taxon>
        <taxon>Barnesiella</taxon>
    </lineage>
</organism>